<dbReference type="EMBL" id="GBRH01264295">
    <property type="protein sequence ID" value="JAD33600.1"/>
    <property type="molecule type" value="Transcribed_RNA"/>
</dbReference>
<accession>A0A0A8ZA84</accession>
<organism evidence="2">
    <name type="scientific">Arundo donax</name>
    <name type="common">Giant reed</name>
    <name type="synonym">Donax arundinaceus</name>
    <dbReference type="NCBI Taxonomy" id="35708"/>
    <lineage>
        <taxon>Eukaryota</taxon>
        <taxon>Viridiplantae</taxon>
        <taxon>Streptophyta</taxon>
        <taxon>Embryophyta</taxon>
        <taxon>Tracheophyta</taxon>
        <taxon>Spermatophyta</taxon>
        <taxon>Magnoliopsida</taxon>
        <taxon>Liliopsida</taxon>
        <taxon>Poales</taxon>
        <taxon>Poaceae</taxon>
        <taxon>PACMAD clade</taxon>
        <taxon>Arundinoideae</taxon>
        <taxon>Arundineae</taxon>
        <taxon>Arundo</taxon>
    </lineage>
</organism>
<reference evidence="2" key="1">
    <citation type="submission" date="2014-09" db="EMBL/GenBank/DDBJ databases">
        <authorList>
            <person name="Magalhaes I.L.F."/>
            <person name="Oliveira U."/>
            <person name="Santos F.R."/>
            <person name="Vidigal T.H.D.A."/>
            <person name="Brescovit A.D."/>
            <person name="Santos A.J."/>
        </authorList>
    </citation>
    <scope>NUCLEOTIDE SEQUENCE</scope>
    <source>
        <tissue evidence="2">Shoot tissue taken approximately 20 cm above the soil surface</tissue>
    </source>
</reference>
<reference evidence="2" key="2">
    <citation type="journal article" date="2015" name="Data Brief">
        <title>Shoot transcriptome of the giant reed, Arundo donax.</title>
        <authorList>
            <person name="Barrero R.A."/>
            <person name="Guerrero F.D."/>
            <person name="Moolhuijzen P."/>
            <person name="Goolsby J.A."/>
            <person name="Tidwell J."/>
            <person name="Bellgard S.E."/>
            <person name="Bellgard M.I."/>
        </authorList>
    </citation>
    <scope>NUCLEOTIDE SEQUENCE</scope>
    <source>
        <tissue evidence="2">Shoot tissue taken approximately 20 cm above the soil surface</tissue>
    </source>
</reference>
<dbReference type="AlphaFoldDB" id="A0A0A8ZA84"/>
<proteinExistence type="predicted"/>
<feature type="region of interest" description="Disordered" evidence="1">
    <location>
        <begin position="1"/>
        <end position="52"/>
    </location>
</feature>
<sequence>MRALTPSRVSLASDSSLSSLPSCSSTSTRSLAANSPAPARRRRSSCSSRIFS</sequence>
<protein>
    <submittedName>
        <fullName evidence="2">Uncharacterized protein</fullName>
    </submittedName>
</protein>
<evidence type="ECO:0000313" key="2">
    <source>
        <dbReference type="EMBL" id="JAD33600.1"/>
    </source>
</evidence>
<feature type="compositionally biased region" description="Low complexity" evidence="1">
    <location>
        <begin position="1"/>
        <end position="38"/>
    </location>
</feature>
<evidence type="ECO:0000256" key="1">
    <source>
        <dbReference type="SAM" id="MobiDB-lite"/>
    </source>
</evidence>
<name>A0A0A8ZA84_ARUDO</name>